<dbReference type="GO" id="GO:0009083">
    <property type="term" value="P:branched-chain amino acid catabolic process"/>
    <property type="evidence" value="ECO:0007669"/>
    <property type="project" value="TreeGrafter"/>
</dbReference>
<comment type="catalytic activity">
    <reaction evidence="4">
        <text>N(6)-[(R)-lipoyl]-L-lysyl-[protein] + 3-methyl-2-oxobutanoate + H(+) = N(6)-[(R)-S(8)-2-methylpropanoyldihydrolipoyl]-L-lysyl-[protein] + CO2</text>
        <dbReference type="Rhea" id="RHEA:13457"/>
        <dbReference type="Rhea" id="RHEA-COMP:10474"/>
        <dbReference type="Rhea" id="RHEA-COMP:10497"/>
        <dbReference type="ChEBI" id="CHEBI:11851"/>
        <dbReference type="ChEBI" id="CHEBI:15378"/>
        <dbReference type="ChEBI" id="CHEBI:16526"/>
        <dbReference type="ChEBI" id="CHEBI:83099"/>
        <dbReference type="ChEBI" id="CHEBI:83142"/>
        <dbReference type="EC" id="1.2.4.4"/>
    </reaction>
</comment>
<evidence type="ECO:0000256" key="3">
    <source>
        <dbReference type="ARBA" id="ARBA00023052"/>
    </source>
</evidence>
<keyword evidence="2 4" id="KW-0560">Oxidoreductase</keyword>
<protein>
    <recommendedName>
        <fullName evidence="4">2-oxoisovalerate dehydrogenase subunit alpha</fullName>
        <ecNumber evidence="4">1.2.4.4</ecNumber>
    </recommendedName>
    <alternativeName>
        <fullName evidence="4">Branched-chain alpha-keto acid dehydrogenase E1 component alpha chain</fullName>
    </alternativeName>
</protein>
<dbReference type="GO" id="GO:0003863">
    <property type="term" value="F:branched-chain 2-oxo acid dehydrogenase activity"/>
    <property type="evidence" value="ECO:0007669"/>
    <property type="project" value="UniProtKB-EC"/>
</dbReference>
<keyword evidence="7" id="KW-1185">Reference proteome</keyword>
<dbReference type="RefSeq" id="WP_134513321.1">
    <property type="nucleotide sequence ID" value="NZ_SOHJ01000003.1"/>
</dbReference>
<evidence type="ECO:0000259" key="5">
    <source>
        <dbReference type="Pfam" id="PF00676"/>
    </source>
</evidence>
<name>A0A4R9AIV9_9MICO</name>
<accession>A0A4R9AIV9</accession>
<dbReference type="EMBL" id="SOHJ01000003">
    <property type="protein sequence ID" value="TFD62039.1"/>
    <property type="molecule type" value="Genomic_DNA"/>
</dbReference>
<comment type="function">
    <text evidence="4">The branched-chain alpha-keto dehydrogenase complex catalyzes the overall conversion of alpha-keto acids to acyl-CoA and CO(2). It contains multiple copies of three enzymatic components: branched-chain alpha-keto acid decarboxylase (E1), lipoamide acyltransferase (E2) and lipoamide dehydrogenase (E3).</text>
</comment>
<dbReference type="PANTHER" id="PTHR43380:SF1">
    <property type="entry name" value="2-OXOISOVALERATE DEHYDROGENASE SUBUNIT ALPHA, MITOCHONDRIAL"/>
    <property type="match status" value="1"/>
</dbReference>
<dbReference type="InterPro" id="IPR029061">
    <property type="entry name" value="THDP-binding"/>
</dbReference>
<gene>
    <name evidence="6" type="ORF">E3T39_03240</name>
</gene>
<dbReference type="Pfam" id="PF00676">
    <property type="entry name" value="E1_dh"/>
    <property type="match status" value="1"/>
</dbReference>
<evidence type="ECO:0000313" key="7">
    <source>
        <dbReference type="Proteomes" id="UP000298170"/>
    </source>
</evidence>
<organism evidence="6 7">
    <name type="scientific">Cryobacterium suzukii</name>
    <dbReference type="NCBI Taxonomy" id="1259198"/>
    <lineage>
        <taxon>Bacteria</taxon>
        <taxon>Bacillati</taxon>
        <taxon>Actinomycetota</taxon>
        <taxon>Actinomycetes</taxon>
        <taxon>Micrococcales</taxon>
        <taxon>Microbacteriaceae</taxon>
        <taxon>Cryobacterium</taxon>
    </lineage>
</organism>
<dbReference type="InterPro" id="IPR050771">
    <property type="entry name" value="Alpha-ketoacid_DH_E1_comp"/>
</dbReference>
<reference evidence="6 7" key="1">
    <citation type="submission" date="2019-03" db="EMBL/GenBank/DDBJ databases">
        <title>Genomics of glacier-inhabiting Cryobacterium strains.</title>
        <authorList>
            <person name="Liu Q."/>
            <person name="Xin Y.-H."/>
        </authorList>
    </citation>
    <scope>NUCLEOTIDE SEQUENCE [LARGE SCALE GENOMIC DNA]</scope>
    <source>
        <strain evidence="6 7">Sr39</strain>
    </source>
</reference>
<feature type="domain" description="Dehydrogenase E1 component" evidence="5">
    <location>
        <begin position="28"/>
        <end position="315"/>
    </location>
</feature>
<proteinExistence type="inferred from homology"/>
<keyword evidence="6" id="KW-0670">Pyruvate</keyword>
<dbReference type="OrthoDB" id="9766715at2"/>
<comment type="cofactor">
    <cofactor evidence="1 4">
        <name>thiamine diphosphate</name>
        <dbReference type="ChEBI" id="CHEBI:58937"/>
    </cofactor>
</comment>
<dbReference type="Gene3D" id="3.40.50.970">
    <property type="match status" value="1"/>
</dbReference>
<evidence type="ECO:0000256" key="2">
    <source>
        <dbReference type="ARBA" id="ARBA00023002"/>
    </source>
</evidence>
<dbReference type="PANTHER" id="PTHR43380">
    <property type="entry name" value="2-OXOISOVALERATE DEHYDROGENASE SUBUNIT ALPHA, MITOCHONDRIAL"/>
    <property type="match status" value="1"/>
</dbReference>
<comment type="similarity">
    <text evidence="4">Belongs to the BCKDHA family.</text>
</comment>
<dbReference type="Proteomes" id="UP000298170">
    <property type="component" value="Unassembled WGS sequence"/>
</dbReference>
<sequence length="357" mass="37985">MAPRALDTLPPRIADAAVPGPDQLRDLYRMLTNVRQLDTSAVAWQRQGLIPGYAPMLGQEAAQVGAGFGVDKARDFAFPTYREMGVAYTLGVNMVEYMSTHKAIWHGGLYDPVATHFAPFQAVVGGSVLHAVGWAHGQTLNGQTLNSSSTAGLGVALAFLGDGASSQGDVHEAMNFAAILTAPVVFFVQNNGWAISVPTEQQVAGGSVAARGAGYGMPAVRVDGNDVLAVLDATRRAAAHARAGLGPVVVEAMTYRRGPHSTSDDPGRYRTLDDEKIDGGEDPLSRFRAALLERGMADAAFFAEADAQAQARADEIRDGVVDLTSRPGSEMFDFVFQESTPTLGAQARQWREESEHV</sequence>
<dbReference type="InterPro" id="IPR001017">
    <property type="entry name" value="DH_E1"/>
</dbReference>
<dbReference type="SUPFAM" id="SSF52518">
    <property type="entry name" value="Thiamin diphosphate-binding fold (THDP-binding)"/>
    <property type="match status" value="1"/>
</dbReference>
<dbReference type="EC" id="1.2.4.4" evidence="4"/>
<evidence type="ECO:0000256" key="4">
    <source>
        <dbReference type="RuleBase" id="RU365014"/>
    </source>
</evidence>
<keyword evidence="3 4" id="KW-0786">Thiamine pyrophosphate</keyword>
<evidence type="ECO:0000256" key="1">
    <source>
        <dbReference type="ARBA" id="ARBA00001964"/>
    </source>
</evidence>
<evidence type="ECO:0000313" key="6">
    <source>
        <dbReference type="EMBL" id="TFD62039.1"/>
    </source>
</evidence>
<dbReference type="CDD" id="cd02000">
    <property type="entry name" value="TPP_E1_PDC_ADC_BCADC"/>
    <property type="match status" value="1"/>
</dbReference>
<dbReference type="GO" id="GO:0000287">
    <property type="term" value="F:magnesium ion binding"/>
    <property type="evidence" value="ECO:0007669"/>
    <property type="project" value="UniProtKB-ARBA"/>
</dbReference>
<comment type="caution">
    <text evidence="6">The sequence shown here is derived from an EMBL/GenBank/DDBJ whole genome shotgun (WGS) entry which is preliminary data.</text>
</comment>
<dbReference type="AlphaFoldDB" id="A0A4R9AIV9"/>